<dbReference type="InterPro" id="IPR035919">
    <property type="entry name" value="EAL_sf"/>
</dbReference>
<feature type="domain" description="GGDEF" evidence="4">
    <location>
        <begin position="376"/>
        <end position="518"/>
    </location>
</feature>
<accession>A0ABV6B1K5</accession>
<keyword evidence="2" id="KW-0472">Membrane</keyword>
<feature type="region of interest" description="Disordered" evidence="1">
    <location>
        <begin position="781"/>
        <end position="806"/>
    </location>
</feature>
<gene>
    <name evidence="5" type="ORF">ACFFLM_16880</name>
</gene>
<feature type="transmembrane region" description="Helical" evidence="2">
    <location>
        <begin position="72"/>
        <end position="92"/>
    </location>
</feature>
<dbReference type="InterPro" id="IPR001633">
    <property type="entry name" value="EAL_dom"/>
</dbReference>
<dbReference type="NCBIfam" id="TIGR00254">
    <property type="entry name" value="GGDEF"/>
    <property type="match status" value="1"/>
</dbReference>
<feature type="transmembrane region" description="Helical" evidence="2">
    <location>
        <begin position="98"/>
        <end position="120"/>
    </location>
</feature>
<feature type="transmembrane region" description="Helical" evidence="2">
    <location>
        <begin position="205"/>
        <end position="228"/>
    </location>
</feature>
<evidence type="ECO:0000259" key="3">
    <source>
        <dbReference type="PROSITE" id="PS50883"/>
    </source>
</evidence>
<dbReference type="PANTHER" id="PTHR33121:SF70">
    <property type="entry name" value="SIGNALING PROTEIN YKOW"/>
    <property type="match status" value="1"/>
</dbReference>
<dbReference type="SMART" id="SM00052">
    <property type="entry name" value="EAL"/>
    <property type="match status" value="1"/>
</dbReference>
<dbReference type="SUPFAM" id="SSF55073">
    <property type="entry name" value="Nucleotide cyclase"/>
    <property type="match status" value="1"/>
</dbReference>
<dbReference type="PROSITE" id="PS50883">
    <property type="entry name" value="EAL"/>
    <property type="match status" value="1"/>
</dbReference>
<evidence type="ECO:0000313" key="6">
    <source>
        <dbReference type="Proteomes" id="UP001589733"/>
    </source>
</evidence>
<dbReference type="SUPFAM" id="SSF141868">
    <property type="entry name" value="EAL domain-like"/>
    <property type="match status" value="1"/>
</dbReference>
<evidence type="ECO:0000259" key="4">
    <source>
        <dbReference type="PROSITE" id="PS50887"/>
    </source>
</evidence>
<dbReference type="Proteomes" id="UP001589733">
    <property type="component" value="Unassembled WGS sequence"/>
</dbReference>
<dbReference type="InterPro" id="IPR029787">
    <property type="entry name" value="Nucleotide_cyclase"/>
</dbReference>
<feature type="transmembrane region" description="Helical" evidence="2">
    <location>
        <begin position="132"/>
        <end position="151"/>
    </location>
</feature>
<reference evidence="5 6" key="1">
    <citation type="submission" date="2024-09" db="EMBL/GenBank/DDBJ databases">
        <authorList>
            <person name="Sun Q."/>
            <person name="Mori K."/>
        </authorList>
    </citation>
    <scope>NUCLEOTIDE SEQUENCE [LARGE SCALE GENOMIC DNA]</scope>
    <source>
        <strain evidence="5 6">JCM 13503</strain>
    </source>
</reference>
<feature type="transmembrane region" description="Helical" evidence="2">
    <location>
        <begin position="12"/>
        <end position="34"/>
    </location>
</feature>
<dbReference type="InterPro" id="IPR050706">
    <property type="entry name" value="Cyclic-di-GMP_PDE-like"/>
</dbReference>
<feature type="transmembrane region" description="Helical" evidence="2">
    <location>
        <begin position="278"/>
        <end position="299"/>
    </location>
</feature>
<dbReference type="InterPro" id="IPR043128">
    <property type="entry name" value="Rev_trsase/Diguanyl_cyclase"/>
</dbReference>
<evidence type="ECO:0000256" key="2">
    <source>
        <dbReference type="SAM" id="Phobius"/>
    </source>
</evidence>
<dbReference type="Gene3D" id="3.30.70.270">
    <property type="match status" value="1"/>
</dbReference>
<dbReference type="PANTHER" id="PTHR33121">
    <property type="entry name" value="CYCLIC DI-GMP PHOSPHODIESTERASE PDEF"/>
    <property type="match status" value="1"/>
</dbReference>
<dbReference type="PROSITE" id="PS50887">
    <property type="entry name" value="GGDEF"/>
    <property type="match status" value="1"/>
</dbReference>
<feature type="domain" description="EAL" evidence="3">
    <location>
        <begin position="528"/>
        <end position="788"/>
    </location>
</feature>
<evidence type="ECO:0000256" key="1">
    <source>
        <dbReference type="SAM" id="MobiDB-lite"/>
    </source>
</evidence>
<feature type="transmembrane region" description="Helical" evidence="2">
    <location>
        <begin position="305"/>
        <end position="323"/>
    </location>
</feature>
<feature type="transmembrane region" description="Helical" evidence="2">
    <location>
        <begin position="163"/>
        <end position="185"/>
    </location>
</feature>
<name>A0ABV6B1K5_9DEIO</name>
<dbReference type="Pfam" id="PF00563">
    <property type="entry name" value="EAL"/>
    <property type="match status" value="1"/>
</dbReference>
<comment type="caution">
    <text evidence="5">The sequence shown here is derived from an EMBL/GenBank/DDBJ whole genome shotgun (WGS) entry which is preliminary data.</text>
</comment>
<dbReference type="RefSeq" id="WP_380012869.1">
    <property type="nucleotide sequence ID" value="NZ_JBHLYR010000052.1"/>
</dbReference>
<dbReference type="CDD" id="cd01949">
    <property type="entry name" value="GGDEF"/>
    <property type="match status" value="1"/>
</dbReference>
<dbReference type="CDD" id="cd01948">
    <property type="entry name" value="EAL"/>
    <property type="match status" value="1"/>
</dbReference>
<dbReference type="SMART" id="SM00267">
    <property type="entry name" value="GGDEF"/>
    <property type="match status" value="1"/>
</dbReference>
<sequence length="806" mass="87643">MRPVSSPFSQHINWGLGTLAVIYFLHFSRVLGLWDVPEFSGILNGFLYVPELLGAAAIIWKVSQRTAQPGVWRLLALGTLLWGIGQIIFASLQLLSGILSAADPFFLALPFCFLLGFLALERQQPSLVGRAAWLDVAALVVSAGAYLWYFLLAAQLLSSPTDLLSNAITAAYPLSDLLLLTLLLARAWRGSAWVQRRKAWSQPDWSWTLALGMTCFIAADLGFSFLTLKNAYTGQQWPDTLWPLAMLLFAGAAVQASRQAPALAAPAAAFPASPPRMGLQTMIAPYAALGSSFALLLTLQELHSAQNQGVLVATFVVALLVAARQTLALRDLETHQAKLEESRTLLHHQAYHDPLTGLGNRAQFGTLLPQLLARGEPVGVLFIDLDDFKFVNDALGHRMGDEFLKEVAGRLQLAAESMPAGPNTAAVSNHCIRFGGDEFLVLSAPATPEHLHQLGARLLSALRDPVLLAGQTLQVTACLGGVLSGPDAADAETLLRRADLAMYAAKRSGKNAVRLYTPGRQDHLAARRVLLETRLRGALERKEFQLFYQPQQERGGHIRRFEALLRWDDAELGRVSPAEFIPVAEAAGLMVDIGDWIIEEACRQVAEWRQLHPERRVAINIDPPHLMRPDFLPRLQAVMTRYTLPGEALELEVTERLLIADEDQARDTLRALLELGIDVAVDDFGVGHSSLAALLRLPITTLKIDRAFVSELGLESQDDLPNQAAAYKVVQAVVALGTALGLRVVAEGVETPAQARAVWVLGCDAIQGYLVGRAVPPEQIPAPPAVQTTPAEPLPLVPGNRWGTLG</sequence>
<feature type="transmembrane region" description="Helical" evidence="2">
    <location>
        <begin position="40"/>
        <end position="60"/>
    </location>
</feature>
<keyword evidence="2" id="KW-1133">Transmembrane helix</keyword>
<evidence type="ECO:0000313" key="5">
    <source>
        <dbReference type="EMBL" id="MFB9993639.1"/>
    </source>
</evidence>
<dbReference type="Gene3D" id="3.20.20.450">
    <property type="entry name" value="EAL domain"/>
    <property type="match status" value="1"/>
</dbReference>
<dbReference type="InterPro" id="IPR000160">
    <property type="entry name" value="GGDEF_dom"/>
</dbReference>
<dbReference type="Pfam" id="PF00990">
    <property type="entry name" value="GGDEF"/>
    <property type="match status" value="1"/>
</dbReference>
<proteinExistence type="predicted"/>
<protein>
    <submittedName>
        <fullName evidence="5">Bifunctional diguanylate cyclase/phosphodiesterase</fullName>
    </submittedName>
</protein>
<keyword evidence="6" id="KW-1185">Reference proteome</keyword>
<dbReference type="EMBL" id="JBHLYR010000052">
    <property type="protein sequence ID" value="MFB9993639.1"/>
    <property type="molecule type" value="Genomic_DNA"/>
</dbReference>
<keyword evidence="2" id="KW-0812">Transmembrane</keyword>
<organism evidence="5 6">
    <name type="scientific">Deinococcus oregonensis</name>
    <dbReference type="NCBI Taxonomy" id="1805970"/>
    <lineage>
        <taxon>Bacteria</taxon>
        <taxon>Thermotogati</taxon>
        <taxon>Deinococcota</taxon>
        <taxon>Deinococci</taxon>
        <taxon>Deinococcales</taxon>
        <taxon>Deinococcaceae</taxon>
        <taxon>Deinococcus</taxon>
    </lineage>
</organism>